<dbReference type="Pfam" id="PF00589">
    <property type="entry name" value="Phage_integrase"/>
    <property type="match status" value="1"/>
</dbReference>
<dbReference type="SUPFAM" id="SSF56349">
    <property type="entry name" value="DNA breaking-rejoining enzymes"/>
    <property type="match status" value="1"/>
</dbReference>
<dbReference type="PROSITE" id="PS51900">
    <property type="entry name" value="CB"/>
    <property type="match status" value="1"/>
</dbReference>
<keyword evidence="3" id="KW-0229">DNA integration</keyword>
<gene>
    <name evidence="9" type="ORF">WMQ36_06305</name>
</gene>
<dbReference type="EMBL" id="JBBMFM010000015">
    <property type="protein sequence ID" value="MEQ2424580.1"/>
    <property type="molecule type" value="Genomic_DNA"/>
</dbReference>
<evidence type="ECO:0000256" key="3">
    <source>
        <dbReference type="ARBA" id="ARBA00022908"/>
    </source>
</evidence>
<dbReference type="CDD" id="cd01189">
    <property type="entry name" value="INT_ICEBs1_C_like"/>
    <property type="match status" value="1"/>
</dbReference>
<dbReference type="Proteomes" id="UP001454086">
    <property type="component" value="Unassembled WGS sequence"/>
</dbReference>
<dbReference type="InterPro" id="IPR011010">
    <property type="entry name" value="DNA_brk_join_enz"/>
</dbReference>
<dbReference type="RefSeq" id="WP_008724184.1">
    <property type="nucleotide sequence ID" value="NZ_JBBMFM010000015.1"/>
</dbReference>
<protein>
    <submittedName>
        <fullName evidence="9">Site-specific integrase</fullName>
    </submittedName>
</protein>
<evidence type="ECO:0000256" key="4">
    <source>
        <dbReference type="ARBA" id="ARBA00023125"/>
    </source>
</evidence>
<evidence type="ECO:0000313" key="9">
    <source>
        <dbReference type="EMBL" id="MEQ2424580.1"/>
    </source>
</evidence>
<feature type="domain" description="Tyr recombinase" evidence="7">
    <location>
        <begin position="111"/>
        <end position="295"/>
    </location>
</feature>
<dbReference type="InterPro" id="IPR013762">
    <property type="entry name" value="Integrase-like_cat_sf"/>
</dbReference>
<evidence type="ECO:0000256" key="1">
    <source>
        <dbReference type="ARBA" id="ARBA00003283"/>
    </source>
</evidence>
<comment type="function">
    <text evidence="1">Site-specific tyrosine recombinase, which acts by catalyzing the cutting and rejoining of the recombining DNA molecules.</text>
</comment>
<comment type="caution">
    <text evidence="9">The sequence shown here is derived from an EMBL/GenBank/DDBJ whole genome shotgun (WGS) entry which is preliminary data.</text>
</comment>
<evidence type="ECO:0000259" key="7">
    <source>
        <dbReference type="PROSITE" id="PS51898"/>
    </source>
</evidence>
<sequence>MLFVDFIEIYQSDACSRLKKTTQANKRFLIDSKITPYFVKLPLSEIKPTDVRKWQNELMALKDEKGKGYSETYLKTINNQLTSIFNYAVKFYHLPENPCHLAGSMSKKSATPKEFWTPEEFNKFIVALKEAPESYTMFMLLYFTGIHEGEMLALTPLDIDFERSIIRIEKNYQCVDGEDYITSPKTHKGNRTVVMPEVIKKCLADYMEQVYGLKPDDRLFPYYKTKLYKDMNKACKKSGVKKNRVHDIRHSHTSLLIDMGCSPLLVAERLCHERVSTTTEVYSHLFPTKQTEVANL</sequence>
<reference evidence="9 10" key="1">
    <citation type="submission" date="2024-03" db="EMBL/GenBank/DDBJ databases">
        <title>Human intestinal bacterial collection.</title>
        <authorList>
            <person name="Pauvert C."/>
            <person name="Hitch T.C.A."/>
            <person name="Clavel T."/>
        </authorList>
    </citation>
    <scope>NUCLEOTIDE SEQUENCE [LARGE SCALE GENOMIC DNA]</scope>
    <source>
        <strain evidence="9 10">CLA-SR-H021</strain>
    </source>
</reference>
<proteinExistence type="inferred from homology"/>
<dbReference type="InterPro" id="IPR010998">
    <property type="entry name" value="Integrase_recombinase_N"/>
</dbReference>
<keyword evidence="5" id="KW-0233">DNA recombination</keyword>
<keyword evidence="10" id="KW-1185">Reference proteome</keyword>
<accession>A0ABV1D2G7</accession>
<name>A0ABV1D2G7_9FIRM</name>
<feature type="domain" description="Core-binding (CB)" evidence="8">
    <location>
        <begin position="1"/>
        <end position="89"/>
    </location>
</feature>
<evidence type="ECO:0000256" key="5">
    <source>
        <dbReference type="ARBA" id="ARBA00023172"/>
    </source>
</evidence>
<dbReference type="PROSITE" id="PS51898">
    <property type="entry name" value="TYR_RECOMBINASE"/>
    <property type="match status" value="1"/>
</dbReference>
<keyword evidence="4 6" id="KW-0238">DNA-binding</keyword>
<dbReference type="InterPro" id="IPR044068">
    <property type="entry name" value="CB"/>
</dbReference>
<evidence type="ECO:0000256" key="2">
    <source>
        <dbReference type="ARBA" id="ARBA00008857"/>
    </source>
</evidence>
<evidence type="ECO:0000313" key="10">
    <source>
        <dbReference type="Proteomes" id="UP001454086"/>
    </source>
</evidence>
<dbReference type="InterPro" id="IPR050090">
    <property type="entry name" value="Tyrosine_recombinase_XerCD"/>
</dbReference>
<dbReference type="PANTHER" id="PTHR30349:SF64">
    <property type="entry name" value="PROPHAGE INTEGRASE INTD-RELATED"/>
    <property type="match status" value="1"/>
</dbReference>
<organism evidence="9 10">
    <name type="scientific">Enterocloster hominis</name>
    <name type="common">ex Hitch et al. 2024</name>
    <dbReference type="NCBI Taxonomy" id="1917870"/>
    <lineage>
        <taxon>Bacteria</taxon>
        <taxon>Bacillati</taxon>
        <taxon>Bacillota</taxon>
        <taxon>Clostridia</taxon>
        <taxon>Lachnospirales</taxon>
        <taxon>Lachnospiraceae</taxon>
        <taxon>Enterocloster</taxon>
    </lineage>
</organism>
<dbReference type="InterPro" id="IPR004107">
    <property type="entry name" value="Integrase_SAM-like_N"/>
</dbReference>
<dbReference type="InterPro" id="IPR002104">
    <property type="entry name" value="Integrase_catalytic"/>
</dbReference>
<comment type="similarity">
    <text evidence="2">Belongs to the 'phage' integrase family.</text>
</comment>
<evidence type="ECO:0000256" key="6">
    <source>
        <dbReference type="PROSITE-ProRule" id="PRU01248"/>
    </source>
</evidence>
<dbReference type="Pfam" id="PF14659">
    <property type="entry name" value="Phage_int_SAM_3"/>
    <property type="match status" value="1"/>
</dbReference>
<dbReference type="Gene3D" id="1.10.150.130">
    <property type="match status" value="1"/>
</dbReference>
<dbReference type="PANTHER" id="PTHR30349">
    <property type="entry name" value="PHAGE INTEGRASE-RELATED"/>
    <property type="match status" value="1"/>
</dbReference>
<dbReference type="Gene3D" id="1.10.443.10">
    <property type="entry name" value="Intergrase catalytic core"/>
    <property type="match status" value="1"/>
</dbReference>
<evidence type="ECO:0000259" key="8">
    <source>
        <dbReference type="PROSITE" id="PS51900"/>
    </source>
</evidence>